<evidence type="ECO:0000313" key="12">
    <source>
        <dbReference type="EMBL" id="KAJ5197991.1"/>
    </source>
</evidence>
<dbReference type="AlphaFoldDB" id="A0A9W9JKY8"/>
<evidence type="ECO:0000256" key="11">
    <source>
        <dbReference type="SAM" id="SignalP"/>
    </source>
</evidence>
<dbReference type="InterPro" id="IPR016840">
    <property type="entry name" value="Glyco_hydro_43_endo_a_Ara-ase"/>
</dbReference>
<evidence type="ECO:0000256" key="6">
    <source>
        <dbReference type="ARBA" id="ARBA00022801"/>
    </source>
</evidence>
<dbReference type="EMBL" id="JAPQKR010000014">
    <property type="protein sequence ID" value="KAJ5197991.1"/>
    <property type="molecule type" value="Genomic_DNA"/>
</dbReference>
<dbReference type="PANTHER" id="PTHR43301">
    <property type="entry name" value="ARABINAN ENDO-1,5-ALPHA-L-ARABINOSIDASE"/>
    <property type="match status" value="1"/>
</dbReference>
<keyword evidence="5 11" id="KW-0732">Signal</keyword>
<dbReference type="SUPFAM" id="SSF75005">
    <property type="entry name" value="Arabinanase/levansucrase/invertase"/>
    <property type="match status" value="1"/>
</dbReference>
<dbReference type="RefSeq" id="XP_058306419.1">
    <property type="nucleotide sequence ID" value="XM_058454170.1"/>
</dbReference>
<dbReference type="InterPro" id="IPR050727">
    <property type="entry name" value="GH43_arabinanases"/>
</dbReference>
<keyword evidence="7 8" id="KW-0326">Glycosidase</keyword>
<evidence type="ECO:0000256" key="8">
    <source>
        <dbReference type="PIRNR" id="PIRNR026534"/>
    </source>
</evidence>
<comment type="pathway">
    <text evidence="2 8">Glycan metabolism; L-arabinan degradation.</text>
</comment>
<feature type="active site" description="Proton acceptor" evidence="9">
    <location>
        <position position="52"/>
    </location>
</feature>
<keyword evidence="6 8" id="KW-0378">Hydrolase</keyword>
<dbReference type="EC" id="3.2.1.99" evidence="4 8"/>
<dbReference type="GO" id="GO:0046558">
    <property type="term" value="F:arabinan endo-1,5-alpha-L-arabinosidase activity"/>
    <property type="evidence" value="ECO:0007669"/>
    <property type="project" value="UniProtKB-EC"/>
</dbReference>
<comment type="caution">
    <text evidence="12">The sequence shown here is derived from an EMBL/GenBank/DDBJ whole genome shotgun (WGS) entry which is preliminary data.</text>
</comment>
<reference evidence="12" key="2">
    <citation type="journal article" date="2023" name="IMA Fungus">
        <title>Comparative genomic study of the Penicillium genus elucidates a diverse pangenome and 15 lateral gene transfer events.</title>
        <authorList>
            <person name="Petersen C."/>
            <person name="Sorensen T."/>
            <person name="Nielsen M.R."/>
            <person name="Sondergaard T.E."/>
            <person name="Sorensen J.L."/>
            <person name="Fitzpatrick D.A."/>
            <person name="Frisvad J.C."/>
            <person name="Nielsen K.L."/>
        </authorList>
    </citation>
    <scope>NUCLEOTIDE SEQUENCE</scope>
    <source>
        <strain evidence="12">IBT 15544</strain>
    </source>
</reference>
<evidence type="ECO:0000256" key="5">
    <source>
        <dbReference type="ARBA" id="ARBA00022729"/>
    </source>
</evidence>
<name>A0A9W9JKY8_9EURO</name>
<accession>A0A9W9JKY8</accession>
<evidence type="ECO:0000256" key="2">
    <source>
        <dbReference type="ARBA" id="ARBA00004834"/>
    </source>
</evidence>
<dbReference type="GeneID" id="83181471"/>
<evidence type="ECO:0000256" key="9">
    <source>
        <dbReference type="PIRSR" id="PIRSR606710-1"/>
    </source>
</evidence>
<dbReference type="OrthoDB" id="195678at2759"/>
<dbReference type="InterPro" id="IPR006710">
    <property type="entry name" value="Glyco_hydro_43"/>
</dbReference>
<evidence type="ECO:0000256" key="10">
    <source>
        <dbReference type="PIRSR" id="PIRSR606710-2"/>
    </source>
</evidence>
<gene>
    <name evidence="12" type="ORF">N7498_007108</name>
</gene>
<dbReference type="CDD" id="cd18831">
    <property type="entry name" value="GH43_AnAbnA-like"/>
    <property type="match status" value="1"/>
</dbReference>
<dbReference type="Pfam" id="PF04616">
    <property type="entry name" value="Glyco_hydro_43"/>
    <property type="match status" value="1"/>
</dbReference>
<keyword evidence="13" id="KW-1185">Reference proteome</keyword>
<feature type="chain" id="PRO_5040974732" description="Arabinan endo-1,5-alpha-L-arabinosidase" evidence="11">
    <location>
        <begin position="21"/>
        <end position="386"/>
    </location>
</feature>
<dbReference type="Proteomes" id="UP001150904">
    <property type="component" value="Unassembled WGS sequence"/>
</dbReference>
<dbReference type="Gene3D" id="2.115.10.20">
    <property type="entry name" value="Glycosyl hydrolase domain, family 43"/>
    <property type="match status" value="1"/>
</dbReference>
<feature type="active site" description="Proton donor" evidence="9">
    <location>
        <position position="230"/>
    </location>
</feature>
<proteinExistence type="inferred from homology"/>
<organism evidence="12 13">
    <name type="scientific">Penicillium cinerascens</name>
    <dbReference type="NCBI Taxonomy" id="70096"/>
    <lineage>
        <taxon>Eukaryota</taxon>
        <taxon>Fungi</taxon>
        <taxon>Dikarya</taxon>
        <taxon>Ascomycota</taxon>
        <taxon>Pezizomycotina</taxon>
        <taxon>Eurotiomycetes</taxon>
        <taxon>Eurotiomycetidae</taxon>
        <taxon>Eurotiales</taxon>
        <taxon>Aspergillaceae</taxon>
        <taxon>Penicillium</taxon>
    </lineage>
</organism>
<sequence>MYSRGLLPLLLSALISLVVATPVSHLDPTLSRVFDTTDKLPLPNQGNLRAHDPNILQYNGSFYLFKGGPHVPFFKATDLSGPWTKIGTVLDGDSVIHMGNRSRPWAPTTIERDGTFYCYYTLSWSGSRTSAIGVATTTTLDGSPWTDHGAMIHTGHGPGSQVWPFTITNAIDASFITDNSTGKSYLNYGSFWHDIWQLPLSDDLLSIENPKDPDAVQLTFIPHEKIKPEEGSWMSYHDGYYYAWFSHGQCCRFNEGFPARGMEYSIRVGRSRNVRGPFVDKENQLLLDGGGTIVYASNHGKVYAPGGIGVLAGNDTTPDILYYHYLNTSIGFTDADAHLGWNVLKHSDGWPFVVDGIVSTDSGAMEYLPNCFYLTMLMFSWLYIWS</sequence>
<evidence type="ECO:0000256" key="3">
    <source>
        <dbReference type="ARBA" id="ARBA00009865"/>
    </source>
</evidence>
<comment type="catalytic activity">
    <reaction evidence="1 8">
        <text>Endohydrolysis of (1-&gt;5)-alpha-arabinofuranosidic linkages in (1-&gt;5)-arabinans.</text>
        <dbReference type="EC" id="3.2.1.99"/>
    </reaction>
</comment>
<dbReference type="GO" id="GO:0005975">
    <property type="term" value="P:carbohydrate metabolic process"/>
    <property type="evidence" value="ECO:0007669"/>
    <property type="project" value="InterPro"/>
</dbReference>
<dbReference type="PIRSF" id="PIRSF026534">
    <property type="entry name" value="Endo_alpha-L-arabinosidase"/>
    <property type="match status" value="1"/>
</dbReference>
<dbReference type="PANTHER" id="PTHR43301:SF5">
    <property type="entry name" value="ARABINAN ENDO-1,5-ALPHA-L-ARABINOSIDASE D-RELATED"/>
    <property type="match status" value="1"/>
</dbReference>
<feature type="signal peptide" evidence="11">
    <location>
        <begin position="1"/>
        <end position="20"/>
    </location>
</feature>
<protein>
    <recommendedName>
        <fullName evidence="4 8">Arabinan endo-1,5-alpha-L-arabinosidase</fullName>
        <ecNumber evidence="4 8">3.2.1.99</ecNumber>
    </recommendedName>
</protein>
<evidence type="ECO:0000256" key="7">
    <source>
        <dbReference type="ARBA" id="ARBA00023295"/>
    </source>
</evidence>
<evidence type="ECO:0000313" key="13">
    <source>
        <dbReference type="Proteomes" id="UP001150904"/>
    </source>
</evidence>
<feature type="site" description="Important for catalytic activity, responsible for pKa modulation of the active site Glu and correct orientation of both the proton donor and substrate" evidence="10">
    <location>
        <position position="172"/>
    </location>
</feature>
<comment type="similarity">
    <text evidence="3 8">Belongs to the glycosyl hydrolase 43 family.</text>
</comment>
<evidence type="ECO:0000256" key="1">
    <source>
        <dbReference type="ARBA" id="ARBA00000375"/>
    </source>
</evidence>
<evidence type="ECO:0000256" key="4">
    <source>
        <dbReference type="ARBA" id="ARBA00012586"/>
    </source>
</evidence>
<reference evidence="12" key="1">
    <citation type="submission" date="2022-12" db="EMBL/GenBank/DDBJ databases">
        <authorList>
            <person name="Petersen C."/>
        </authorList>
    </citation>
    <scope>NUCLEOTIDE SEQUENCE</scope>
    <source>
        <strain evidence="12">IBT 15544</strain>
    </source>
</reference>
<dbReference type="InterPro" id="IPR023296">
    <property type="entry name" value="Glyco_hydro_beta-prop_sf"/>
</dbReference>